<reference evidence="4 5" key="1">
    <citation type="submission" date="2019-02" db="EMBL/GenBank/DDBJ databases">
        <title>Deep-cultivation of Planctomycetes and their phenomic and genomic characterization uncovers novel biology.</title>
        <authorList>
            <person name="Wiegand S."/>
            <person name="Jogler M."/>
            <person name="Boedeker C."/>
            <person name="Pinto D."/>
            <person name="Vollmers J."/>
            <person name="Rivas-Marin E."/>
            <person name="Kohn T."/>
            <person name="Peeters S.H."/>
            <person name="Heuer A."/>
            <person name="Rast P."/>
            <person name="Oberbeckmann S."/>
            <person name="Bunk B."/>
            <person name="Jeske O."/>
            <person name="Meyerdierks A."/>
            <person name="Storesund J.E."/>
            <person name="Kallscheuer N."/>
            <person name="Luecker S."/>
            <person name="Lage O.M."/>
            <person name="Pohl T."/>
            <person name="Merkel B.J."/>
            <person name="Hornburger P."/>
            <person name="Mueller R.-W."/>
            <person name="Bruemmer F."/>
            <person name="Labrenz M."/>
            <person name="Spormann A.M."/>
            <person name="Op Den Camp H."/>
            <person name="Overmann J."/>
            <person name="Amann R."/>
            <person name="Jetten M.S.M."/>
            <person name="Mascher T."/>
            <person name="Medema M.H."/>
            <person name="Devos D.P."/>
            <person name="Kaster A.-K."/>
            <person name="Ovreas L."/>
            <person name="Rohde M."/>
            <person name="Galperin M.Y."/>
            <person name="Jogler C."/>
        </authorList>
    </citation>
    <scope>NUCLEOTIDE SEQUENCE [LARGE SCALE GENOMIC DNA]</scope>
    <source>
        <strain evidence="4 5">CA13</strain>
    </source>
</reference>
<feature type="domain" description="Alcohol dehydrogenase-like C-terminal" evidence="2">
    <location>
        <begin position="176"/>
        <end position="305"/>
    </location>
</feature>
<dbReference type="OrthoDB" id="239596at2"/>
<dbReference type="Gene3D" id="3.90.180.10">
    <property type="entry name" value="Medium-chain alcohol dehydrogenases, catalytic domain"/>
    <property type="match status" value="1"/>
</dbReference>
<comment type="caution">
    <text evidence="4">The sequence shown here is derived from an EMBL/GenBank/DDBJ whole genome shotgun (WGS) entry which is preliminary data.</text>
</comment>
<dbReference type="Proteomes" id="UP000315010">
    <property type="component" value="Unassembled WGS sequence"/>
</dbReference>
<evidence type="ECO:0000313" key="5">
    <source>
        <dbReference type="Proteomes" id="UP000315010"/>
    </source>
</evidence>
<gene>
    <name evidence="4" type="primary">yjjN_2</name>
    <name evidence="4" type="ORF">CA13_56470</name>
</gene>
<evidence type="ECO:0000259" key="3">
    <source>
        <dbReference type="Pfam" id="PF08240"/>
    </source>
</evidence>
<dbReference type="SUPFAM" id="SSF51735">
    <property type="entry name" value="NAD(P)-binding Rossmann-fold domains"/>
    <property type="match status" value="1"/>
</dbReference>
<sequence length="346" mass="37497">MRAIQIAEPKTLKRIEIDAPASPTAGQALVKTHRMGVCGTDISCYLGKFPFFDFPRIPGHELGVEVIAVGEGVTNIKPGDRCSVEPYMNCGKCYACRHGAMNCCQNLKVIGVMTDGGLCDSFLVRAAKLHVSNKLSYDQLALVETLAIGCHANDRGAPGSGEFGAKDHALIIGMGPIGLATLEFAKLTGATISVMDMNEARLDFVRQNYGIENTILFRGDGSEMERIAELTDGDKYQVVTDATGNKHSMASALNHLAPTGRLVYVGITTEEVSFKHPTLHRPEATLLASRNALPPDFTRIISLIEEGAINTDPWITHRTQFDSVLDDFESFTEPDSNVIKAVIELS</sequence>
<dbReference type="EC" id="1.1.1.-" evidence="4"/>
<protein>
    <submittedName>
        <fullName evidence="4">Putative L-galactonate oxidoreductase</fullName>
        <ecNumber evidence="4">1.1.1.-</ecNumber>
    </submittedName>
</protein>
<dbReference type="PANTHER" id="PTHR43401">
    <property type="entry name" value="L-THREONINE 3-DEHYDROGENASE"/>
    <property type="match status" value="1"/>
</dbReference>
<dbReference type="AlphaFoldDB" id="A0A5C5ZBC6"/>
<dbReference type="Pfam" id="PF08240">
    <property type="entry name" value="ADH_N"/>
    <property type="match status" value="1"/>
</dbReference>
<dbReference type="PANTHER" id="PTHR43401:SF2">
    <property type="entry name" value="L-THREONINE 3-DEHYDROGENASE"/>
    <property type="match status" value="1"/>
</dbReference>
<dbReference type="InterPro" id="IPR013149">
    <property type="entry name" value="ADH-like_C"/>
</dbReference>
<dbReference type="InterPro" id="IPR036291">
    <property type="entry name" value="NAD(P)-bd_dom_sf"/>
</dbReference>
<dbReference type="Pfam" id="PF00107">
    <property type="entry name" value="ADH_zinc_N"/>
    <property type="match status" value="1"/>
</dbReference>
<dbReference type="CDD" id="cd08261">
    <property type="entry name" value="Zn_ADH7"/>
    <property type="match status" value="1"/>
</dbReference>
<dbReference type="InterPro" id="IPR050129">
    <property type="entry name" value="Zn_alcohol_dh"/>
</dbReference>
<dbReference type="EMBL" id="SJPJ01000001">
    <property type="protein sequence ID" value="TWT84171.1"/>
    <property type="molecule type" value="Genomic_DNA"/>
</dbReference>
<keyword evidence="5" id="KW-1185">Reference proteome</keyword>
<feature type="domain" description="Alcohol dehydrogenase-like N-terminal" evidence="3">
    <location>
        <begin position="25"/>
        <end position="130"/>
    </location>
</feature>
<dbReference type="InterPro" id="IPR011032">
    <property type="entry name" value="GroES-like_sf"/>
</dbReference>
<proteinExistence type="predicted"/>
<dbReference type="RefSeq" id="WP_146401754.1">
    <property type="nucleotide sequence ID" value="NZ_SJPJ01000001.1"/>
</dbReference>
<organism evidence="4 5">
    <name type="scientific">Novipirellula herctigrandis</name>
    <dbReference type="NCBI Taxonomy" id="2527986"/>
    <lineage>
        <taxon>Bacteria</taxon>
        <taxon>Pseudomonadati</taxon>
        <taxon>Planctomycetota</taxon>
        <taxon>Planctomycetia</taxon>
        <taxon>Pirellulales</taxon>
        <taxon>Pirellulaceae</taxon>
        <taxon>Novipirellula</taxon>
    </lineage>
</organism>
<dbReference type="SUPFAM" id="SSF50129">
    <property type="entry name" value="GroES-like"/>
    <property type="match status" value="1"/>
</dbReference>
<keyword evidence="1 4" id="KW-0560">Oxidoreductase</keyword>
<dbReference type="GO" id="GO:0016491">
    <property type="term" value="F:oxidoreductase activity"/>
    <property type="evidence" value="ECO:0007669"/>
    <property type="project" value="UniProtKB-KW"/>
</dbReference>
<dbReference type="Gene3D" id="3.40.50.720">
    <property type="entry name" value="NAD(P)-binding Rossmann-like Domain"/>
    <property type="match status" value="1"/>
</dbReference>
<evidence type="ECO:0000259" key="2">
    <source>
        <dbReference type="Pfam" id="PF00107"/>
    </source>
</evidence>
<name>A0A5C5ZBC6_9BACT</name>
<evidence type="ECO:0000313" key="4">
    <source>
        <dbReference type="EMBL" id="TWT84171.1"/>
    </source>
</evidence>
<accession>A0A5C5ZBC6</accession>
<dbReference type="InterPro" id="IPR013154">
    <property type="entry name" value="ADH-like_N"/>
</dbReference>
<evidence type="ECO:0000256" key="1">
    <source>
        <dbReference type="ARBA" id="ARBA00023002"/>
    </source>
</evidence>